<keyword evidence="1" id="KW-1133">Transmembrane helix</keyword>
<dbReference type="PANTHER" id="PTHR37361:SF4">
    <property type="entry name" value="FIBRONECTIN TYPE-III DOMAIN-CONTAINING PROTEIN"/>
    <property type="match status" value="1"/>
</dbReference>
<keyword evidence="1" id="KW-0472">Membrane</keyword>
<dbReference type="SUPFAM" id="SSF49265">
    <property type="entry name" value="Fibronectin type III"/>
    <property type="match status" value="1"/>
</dbReference>
<dbReference type="CDD" id="cd00063">
    <property type="entry name" value="FN3"/>
    <property type="match status" value="1"/>
</dbReference>
<reference evidence="3" key="1">
    <citation type="submission" date="2021-04" db="EMBL/GenBank/DDBJ databases">
        <authorList>
            <consortium name="Wellcome Sanger Institute Data Sharing"/>
        </authorList>
    </citation>
    <scope>NUCLEOTIDE SEQUENCE [LARGE SCALE GENOMIC DNA]</scope>
</reference>
<evidence type="ECO:0000259" key="2">
    <source>
        <dbReference type="PROSITE" id="PS50853"/>
    </source>
</evidence>
<dbReference type="Gene3D" id="2.60.40.10">
    <property type="entry name" value="Immunoglobulins"/>
    <property type="match status" value="1"/>
</dbReference>
<dbReference type="GeneTree" id="ENSGT00940000165545"/>
<protein>
    <recommendedName>
        <fullName evidence="2">Fibronectin type-III domain-containing protein</fullName>
    </recommendedName>
</protein>
<dbReference type="Proteomes" id="UP000472265">
    <property type="component" value="Chromosome 11"/>
</dbReference>
<dbReference type="PANTHER" id="PTHR37361">
    <property type="entry name" value="FIBRONECTIN TYPE III DOMAIN-CONTAINING PROTEIN 9"/>
    <property type="match status" value="1"/>
</dbReference>
<reference evidence="3" key="3">
    <citation type="submission" date="2025-09" db="UniProtKB">
        <authorList>
            <consortium name="Ensembl"/>
        </authorList>
    </citation>
    <scope>IDENTIFICATION</scope>
</reference>
<dbReference type="AlphaFoldDB" id="A0A671VTD0"/>
<reference evidence="3" key="2">
    <citation type="submission" date="2025-08" db="UniProtKB">
        <authorList>
            <consortium name="Ensembl"/>
        </authorList>
    </citation>
    <scope>IDENTIFICATION</scope>
</reference>
<dbReference type="InterPro" id="IPR003961">
    <property type="entry name" value="FN3_dom"/>
</dbReference>
<accession>A0A671VTD0</accession>
<proteinExistence type="predicted"/>
<dbReference type="Ensembl" id="ENSSAUT00010031304.1">
    <property type="protein sequence ID" value="ENSSAUP00010029695.1"/>
    <property type="gene ID" value="ENSSAUG00010012759.1"/>
</dbReference>
<feature type="domain" description="Fibronectin type-III" evidence="2">
    <location>
        <begin position="1"/>
        <end position="96"/>
    </location>
</feature>
<evidence type="ECO:0000256" key="1">
    <source>
        <dbReference type="SAM" id="Phobius"/>
    </source>
</evidence>
<keyword evidence="4" id="KW-1185">Reference proteome</keyword>
<evidence type="ECO:0000313" key="3">
    <source>
        <dbReference type="Ensembl" id="ENSSAUP00010029695.1"/>
    </source>
</evidence>
<organism evidence="3 4">
    <name type="scientific">Sparus aurata</name>
    <name type="common">Gilthead sea bream</name>
    <dbReference type="NCBI Taxonomy" id="8175"/>
    <lineage>
        <taxon>Eukaryota</taxon>
        <taxon>Metazoa</taxon>
        <taxon>Chordata</taxon>
        <taxon>Craniata</taxon>
        <taxon>Vertebrata</taxon>
        <taxon>Euteleostomi</taxon>
        <taxon>Actinopterygii</taxon>
        <taxon>Neopterygii</taxon>
        <taxon>Teleostei</taxon>
        <taxon>Neoteleostei</taxon>
        <taxon>Acanthomorphata</taxon>
        <taxon>Eupercaria</taxon>
        <taxon>Spariformes</taxon>
        <taxon>Sparidae</taxon>
        <taxon>Sparus</taxon>
    </lineage>
</organism>
<keyword evidence="1" id="KW-0812">Transmembrane</keyword>
<sequence>MVVVVYNISTTSAKVSWPPSPECLDTFYSVMYDPNWNSLLMGYKRKSFMHEERIPVSQTTTLLANLLPQTAYFLCVTCQAANPVREQCQVFSTLSDNSDGHDRSGWELAMGVWLTCCILLLVIAGILLWGCLNTICTMPGRAADGCHVAANSNHQDASGSGRIYTPTSSSEDCAKHANVMQGPLLSAPTTNHVIRDSFSSIYYKVLPAATRNLIPQHISKEMTQYIYNWELHWLFPTVVVDLFITSGPKQVKLS</sequence>
<dbReference type="InterPro" id="IPR013783">
    <property type="entry name" value="Ig-like_fold"/>
</dbReference>
<dbReference type="InParanoid" id="A0A671VTD0"/>
<name>A0A671VTD0_SPAAU</name>
<feature type="transmembrane region" description="Helical" evidence="1">
    <location>
        <begin position="108"/>
        <end position="129"/>
    </location>
</feature>
<dbReference type="InterPro" id="IPR036116">
    <property type="entry name" value="FN3_sf"/>
</dbReference>
<dbReference type="PROSITE" id="PS50853">
    <property type="entry name" value="FN3"/>
    <property type="match status" value="1"/>
</dbReference>
<evidence type="ECO:0000313" key="4">
    <source>
        <dbReference type="Proteomes" id="UP000472265"/>
    </source>
</evidence>